<organism evidence="1 2">
    <name type="scientific">Flavobacterium micromati</name>
    <dbReference type="NCBI Taxonomy" id="229205"/>
    <lineage>
        <taxon>Bacteria</taxon>
        <taxon>Pseudomonadati</taxon>
        <taxon>Bacteroidota</taxon>
        <taxon>Flavobacteriia</taxon>
        <taxon>Flavobacteriales</taxon>
        <taxon>Flavobacteriaceae</taxon>
        <taxon>Flavobacterium</taxon>
    </lineage>
</organism>
<dbReference type="AlphaFoldDB" id="A0A1M5NNX5"/>
<protein>
    <submittedName>
        <fullName evidence="1">Uncharacterized protein</fullName>
    </submittedName>
</protein>
<dbReference type="Proteomes" id="UP000184020">
    <property type="component" value="Unassembled WGS sequence"/>
</dbReference>
<gene>
    <name evidence="1" type="ORF">SAMN05444372_111147</name>
</gene>
<evidence type="ECO:0000313" key="1">
    <source>
        <dbReference type="EMBL" id="SHG91261.1"/>
    </source>
</evidence>
<proteinExistence type="predicted"/>
<dbReference type="RefSeq" id="WP_073020960.1">
    <property type="nucleotide sequence ID" value="NZ_FQWF01000011.1"/>
</dbReference>
<reference evidence="2" key="1">
    <citation type="submission" date="2016-11" db="EMBL/GenBank/DDBJ databases">
        <authorList>
            <person name="Varghese N."/>
            <person name="Submissions S."/>
        </authorList>
    </citation>
    <scope>NUCLEOTIDE SEQUENCE [LARGE SCALE GENOMIC DNA]</scope>
    <source>
        <strain evidence="2">DSM 17659</strain>
    </source>
</reference>
<sequence>MFKIKFLKAKKQLVSFFLLFLLVTPVAVTYSWLQIQKHVIKKELKSDMIAGIEKKELVFFHFANKEINSKLKWEHASEFEYNNQMYDVVEKKTVSDSTKLWCWWDHKETKLNKKLQDLVLTAFQHDAKSKEKQNDLQKFYQLLYLKSEFSWKPFSAIFIFKTTIWKNTIYKLVTTLIVLPPPKK</sequence>
<dbReference type="EMBL" id="FQWF01000011">
    <property type="protein sequence ID" value="SHG91261.1"/>
    <property type="molecule type" value="Genomic_DNA"/>
</dbReference>
<dbReference type="OrthoDB" id="680635at2"/>
<keyword evidence="2" id="KW-1185">Reference proteome</keyword>
<evidence type="ECO:0000313" key="2">
    <source>
        <dbReference type="Proteomes" id="UP000184020"/>
    </source>
</evidence>
<accession>A0A1M5NNX5</accession>
<name>A0A1M5NNX5_9FLAO</name>
<dbReference type="STRING" id="229205.SAMN05444372_111147"/>